<dbReference type="InterPro" id="IPR014004">
    <property type="entry name" value="Transpt-assoc_nodulatn_dom_bac"/>
</dbReference>
<evidence type="ECO:0000259" key="2">
    <source>
        <dbReference type="PROSITE" id="PS50914"/>
    </source>
</evidence>
<comment type="caution">
    <text evidence="3">The sequence shown here is derived from an EMBL/GenBank/DDBJ whole genome shotgun (WGS) entry which is preliminary data.</text>
</comment>
<organism evidence="3 4">
    <name type="scientific">Rhodoferax potami</name>
    <dbReference type="NCBI Taxonomy" id="3068338"/>
    <lineage>
        <taxon>Bacteria</taxon>
        <taxon>Pseudomonadati</taxon>
        <taxon>Pseudomonadota</taxon>
        <taxon>Betaproteobacteria</taxon>
        <taxon>Burkholderiales</taxon>
        <taxon>Comamonadaceae</taxon>
        <taxon>Rhodoferax</taxon>
    </lineage>
</organism>
<dbReference type="EMBL" id="JAVBIK010000001">
    <property type="protein sequence ID" value="MDT7520288.1"/>
    <property type="molecule type" value="Genomic_DNA"/>
</dbReference>
<sequence length="217" mass="23481">MKTDLQLQQDVLAELHWEPSVHAENIGVEAKDGVVTLAGHVMTYQEKYHAEKAARRVVGVRALAVEIDVKLASSGIRNDSDIANSAKNALQWMSTPLGNKVNVTVEKGWITLTGQTEWQFQKLAAAVAVRYLMGVNGVSNQIILQPGTKLSAAKADIEAALVRRAHTDAGKINIDIDGSTLTLTGNVSNWTERDTAKEAAWSTPGVTSVVDKMTMTF</sequence>
<protein>
    <submittedName>
        <fullName evidence="3">BON domain-containing protein</fullName>
    </submittedName>
</protein>
<feature type="domain" description="BON" evidence="2">
    <location>
        <begin position="78"/>
        <end position="146"/>
    </location>
</feature>
<dbReference type="PANTHER" id="PTHR34606:SF4">
    <property type="entry name" value="OUTER MEMBRANE LIPOPROTEIN DOLP"/>
    <property type="match status" value="1"/>
</dbReference>
<proteinExistence type="predicted"/>
<keyword evidence="1" id="KW-0732">Signal</keyword>
<keyword evidence="4" id="KW-1185">Reference proteome</keyword>
<dbReference type="InterPro" id="IPR051686">
    <property type="entry name" value="Lipoprotein_DolP"/>
</dbReference>
<feature type="domain" description="BON" evidence="2">
    <location>
        <begin position="149"/>
        <end position="217"/>
    </location>
</feature>
<reference evidence="3 4" key="1">
    <citation type="submission" date="2023-08" db="EMBL/GenBank/DDBJ databases">
        <title>Rhodoferax potami sp. nov. and Rhodoferax mekongensis sp. nov., isolated from the Mekong River in Thailand.</title>
        <authorList>
            <person name="Kitikhun S."/>
            <person name="Charoenyingcharoen P."/>
            <person name="Siriarchawattana P."/>
            <person name="Likhitrattanapisal S."/>
            <person name="Nilsakha T."/>
            <person name="Chanpet A."/>
            <person name="Rattanawaree P."/>
            <person name="Ingsriswang S."/>
        </authorList>
    </citation>
    <scope>NUCLEOTIDE SEQUENCE [LARGE SCALE GENOMIC DNA]</scope>
    <source>
        <strain evidence="3 4">TBRC 17660</strain>
    </source>
</reference>
<evidence type="ECO:0000313" key="3">
    <source>
        <dbReference type="EMBL" id="MDT7520288.1"/>
    </source>
</evidence>
<evidence type="ECO:0000313" key="4">
    <source>
        <dbReference type="Proteomes" id="UP001321700"/>
    </source>
</evidence>
<name>A0ABU3KSG7_9BURK</name>
<feature type="domain" description="BON" evidence="2">
    <location>
        <begin position="3"/>
        <end position="73"/>
    </location>
</feature>
<dbReference type="Pfam" id="PF04972">
    <property type="entry name" value="BON"/>
    <property type="match status" value="3"/>
</dbReference>
<dbReference type="RefSeq" id="WP_138515929.1">
    <property type="nucleotide sequence ID" value="NZ_JAVBIJ010000001.1"/>
</dbReference>
<dbReference type="PANTHER" id="PTHR34606">
    <property type="entry name" value="BON DOMAIN-CONTAINING PROTEIN"/>
    <property type="match status" value="1"/>
</dbReference>
<dbReference type="PROSITE" id="PS50914">
    <property type="entry name" value="BON"/>
    <property type="match status" value="3"/>
</dbReference>
<dbReference type="Proteomes" id="UP001321700">
    <property type="component" value="Unassembled WGS sequence"/>
</dbReference>
<dbReference type="InterPro" id="IPR007055">
    <property type="entry name" value="BON_dom"/>
</dbReference>
<evidence type="ECO:0000256" key="1">
    <source>
        <dbReference type="ARBA" id="ARBA00022729"/>
    </source>
</evidence>
<gene>
    <name evidence="3" type="ORF">RAE19_16505</name>
</gene>
<accession>A0ABU3KSG7</accession>
<dbReference type="SMART" id="SM00749">
    <property type="entry name" value="BON"/>
    <property type="match status" value="3"/>
</dbReference>
<dbReference type="Gene3D" id="3.30.1340.30">
    <property type="match status" value="3"/>
</dbReference>